<evidence type="ECO:0000256" key="1">
    <source>
        <dbReference type="ARBA" id="ARBA00007169"/>
    </source>
</evidence>
<dbReference type="EMBL" id="JACRSQ010000022">
    <property type="protein sequence ID" value="MBC8544457.1"/>
    <property type="molecule type" value="Genomic_DNA"/>
</dbReference>
<reference evidence="3" key="1">
    <citation type="submission" date="2020-08" db="EMBL/GenBank/DDBJ databases">
        <title>Genome public.</title>
        <authorList>
            <person name="Liu C."/>
            <person name="Sun Q."/>
        </authorList>
    </citation>
    <scope>NUCLEOTIDE SEQUENCE</scope>
    <source>
        <strain evidence="3">NSJ-32</strain>
    </source>
</reference>
<organism evidence="3 4">
    <name type="scientific">Bianquea renquensis</name>
    <dbReference type="NCBI Taxonomy" id="2763661"/>
    <lineage>
        <taxon>Bacteria</taxon>
        <taxon>Bacillati</taxon>
        <taxon>Bacillota</taxon>
        <taxon>Clostridia</taxon>
        <taxon>Eubacteriales</taxon>
        <taxon>Bianqueaceae</taxon>
        <taxon>Bianquea</taxon>
    </lineage>
</organism>
<comment type="similarity">
    <text evidence="1">Belongs to the thioesterase family.</text>
</comment>
<dbReference type="RefSeq" id="WP_177717017.1">
    <property type="nucleotide sequence ID" value="NZ_JACRSQ010000022.1"/>
</dbReference>
<proteinExistence type="inferred from homology"/>
<comment type="caution">
    <text evidence="3">The sequence shown here is derived from an EMBL/GenBank/DDBJ whole genome shotgun (WGS) entry which is preliminary data.</text>
</comment>
<sequence length="254" mass="28769">MKRDICWVAHERYDEKAELNLICFPYAGGSASFFAPFKRSIDKTINLWPVLYPGREKNAGVPNFNSIEETAQAFVDANPWLFEKRYALLGHCTGALMAYEVALAAEKDYGAAPCLFFASSAPAPCCEQFFQKDRISGEELTERMIESGMIDRDFAEGEAFSTYYLPLLQEDLKMHTKYTPQQPYSQMKTRAVVLYGDEDPLLQNPDAIHGWNRFAEYGVASVAFPGGHFYLSSCREQVGQAICRALSEERFNRI</sequence>
<dbReference type="SUPFAM" id="SSF53474">
    <property type="entry name" value="alpha/beta-Hydrolases"/>
    <property type="match status" value="1"/>
</dbReference>
<dbReference type="InterPro" id="IPR029058">
    <property type="entry name" value="AB_hydrolase_fold"/>
</dbReference>
<protein>
    <submittedName>
        <fullName evidence="3">Thioesterase</fullName>
    </submittedName>
</protein>
<evidence type="ECO:0000259" key="2">
    <source>
        <dbReference type="Pfam" id="PF00975"/>
    </source>
</evidence>
<dbReference type="AlphaFoldDB" id="A0A926HY47"/>
<dbReference type="GO" id="GO:0008610">
    <property type="term" value="P:lipid biosynthetic process"/>
    <property type="evidence" value="ECO:0007669"/>
    <property type="project" value="TreeGrafter"/>
</dbReference>
<dbReference type="PANTHER" id="PTHR11487">
    <property type="entry name" value="THIOESTERASE"/>
    <property type="match status" value="1"/>
</dbReference>
<name>A0A926HY47_9FIRM</name>
<feature type="domain" description="Thioesterase" evidence="2">
    <location>
        <begin position="21"/>
        <end position="238"/>
    </location>
</feature>
<keyword evidence="4" id="KW-1185">Reference proteome</keyword>
<dbReference type="Pfam" id="PF00975">
    <property type="entry name" value="Thioesterase"/>
    <property type="match status" value="1"/>
</dbReference>
<dbReference type="InterPro" id="IPR001031">
    <property type="entry name" value="Thioesterase"/>
</dbReference>
<dbReference type="PANTHER" id="PTHR11487:SF0">
    <property type="entry name" value="S-ACYL FATTY ACID SYNTHASE THIOESTERASE, MEDIUM CHAIN"/>
    <property type="match status" value="1"/>
</dbReference>
<evidence type="ECO:0000313" key="4">
    <source>
        <dbReference type="Proteomes" id="UP000657006"/>
    </source>
</evidence>
<gene>
    <name evidence="3" type="ORF">H8730_12995</name>
</gene>
<dbReference type="Gene3D" id="3.40.50.1820">
    <property type="entry name" value="alpha/beta hydrolase"/>
    <property type="match status" value="1"/>
</dbReference>
<accession>A0A926HY47</accession>
<evidence type="ECO:0000313" key="3">
    <source>
        <dbReference type="EMBL" id="MBC8544457.1"/>
    </source>
</evidence>
<dbReference type="InterPro" id="IPR012223">
    <property type="entry name" value="TEII"/>
</dbReference>
<dbReference type="Proteomes" id="UP000657006">
    <property type="component" value="Unassembled WGS sequence"/>
</dbReference>